<evidence type="ECO:0000259" key="10">
    <source>
        <dbReference type="PROSITE" id="PS51782"/>
    </source>
</evidence>
<dbReference type="GO" id="GO:0008237">
    <property type="term" value="F:metallopeptidase activity"/>
    <property type="evidence" value="ECO:0007669"/>
    <property type="project" value="UniProtKB-KW"/>
</dbReference>
<sequence>MRWPSRCSLVVLAATLMSSGAAASAHAGGATHVVVKGDSLWKLAEAHGCTVAQLRKANDMTREDALVLGTEIRLPSCTGPKLREHVVVEGDSLEAIAARYATTVAALRKHNDLDSNLIRVGQRLRLPRDAGASLVRSGQSHGKVDDGRLEDPTQLPHSAAYYRRRLPRTYASEHLVAHTVRVVEAVRNQRPGVHRLAIGDLSAETGGPLTGHRTHQSGRDIDLGFYFVDAPASYPAEFVPATRENLDVAATWDLLEGFVRLADQPGGVALVYLDYDIQRLLYPAARRDGWTVEQLAEVFEYPDGRGADGRVVRHLWNHHDHLHVRFACPPGDASCR</sequence>
<dbReference type="Pfam" id="PF01476">
    <property type="entry name" value="LysM"/>
    <property type="match status" value="2"/>
</dbReference>
<evidence type="ECO:0000256" key="6">
    <source>
        <dbReference type="ARBA" id="ARBA00022833"/>
    </source>
</evidence>
<evidence type="ECO:0000256" key="9">
    <source>
        <dbReference type="SAM" id="SignalP"/>
    </source>
</evidence>
<evidence type="ECO:0000256" key="7">
    <source>
        <dbReference type="ARBA" id="ARBA00023049"/>
    </source>
</evidence>
<dbReference type="SUPFAM" id="SSF55166">
    <property type="entry name" value="Hedgehog/DD-peptidase"/>
    <property type="match status" value="1"/>
</dbReference>
<dbReference type="InterPro" id="IPR005073">
    <property type="entry name" value="Peptidase_M74"/>
</dbReference>
<dbReference type="Gene3D" id="3.30.1380.10">
    <property type="match status" value="1"/>
</dbReference>
<feature type="domain" description="LysM" evidence="10">
    <location>
        <begin position="30"/>
        <end position="74"/>
    </location>
</feature>
<feature type="compositionally biased region" description="Basic and acidic residues" evidence="8">
    <location>
        <begin position="142"/>
        <end position="151"/>
    </location>
</feature>
<keyword evidence="3 9" id="KW-0732">Signal</keyword>
<dbReference type="InterPro" id="IPR009045">
    <property type="entry name" value="Zn_M74/Hedgehog-like"/>
</dbReference>
<gene>
    <name evidence="11" type="primary">cwlS</name>
    <name evidence="11" type="ORF">ENSA7_61260</name>
</gene>
<comment type="caution">
    <text evidence="11">The sequence shown here is derived from an EMBL/GenBank/DDBJ whole genome shotgun (WGS) entry which is preliminary data.</text>
</comment>
<dbReference type="EC" id="3.4.19.11" evidence="11"/>
<protein>
    <submittedName>
        <fullName evidence="11">D-gamma-glutamyl-meso-diaminopimelic acid endopeptidase CwlS</fullName>
        <ecNumber evidence="11">3.4.19.11</ecNumber>
    </submittedName>
</protein>
<dbReference type="PROSITE" id="PS51782">
    <property type="entry name" value="LYSM"/>
    <property type="match status" value="2"/>
</dbReference>
<dbReference type="PANTHER" id="PTHR33734">
    <property type="entry name" value="LYSM DOMAIN-CONTAINING GPI-ANCHORED PROTEIN 2"/>
    <property type="match status" value="1"/>
</dbReference>
<dbReference type="PANTHER" id="PTHR33734:SF22">
    <property type="entry name" value="MEMBRANE-BOUND LYTIC MUREIN TRANSGLYCOSYLASE D"/>
    <property type="match status" value="1"/>
</dbReference>
<dbReference type="CDD" id="cd00118">
    <property type="entry name" value="LysM"/>
    <property type="match status" value="2"/>
</dbReference>
<dbReference type="Gene3D" id="3.10.350.10">
    <property type="entry name" value="LysM domain"/>
    <property type="match status" value="2"/>
</dbReference>
<evidence type="ECO:0000256" key="2">
    <source>
        <dbReference type="ARBA" id="ARBA00022723"/>
    </source>
</evidence>
<feature type="region of interest" description="Disordered" evidence="8">
    <location>
        <begin position="132"/>
        <end position="153"/>
    </location>
</feature>
<dbReference type="Proteomes" id="UP000238823">
    <property type="component" value="Unassembled WGS sequence"/>
</dbReference>
<dbReference type="InterPro" id="IPR036779">
    <property type="entry name" value="LysM_dom_sf"/>
</dbReference>
<keyword evidence="1" id="KW-0645">Protease</keyword>
<keyword evidence="6" id="KW-0862">Zinc</keyword>
<keyword evidence="4" id="KW-0574">Periplasm</keyword>
<dbReference type="GO" id="GO:0030288">
    <property type="term" value="C:outer membrane-bounded periplasmic space"/>
    <property type="evidence" value="ECO:0007669"/>
    <property type="project" value="InterPro"/>
</dbReference>
<dbReference type="Pfam" id="PF03411">
    <property type="entry name" value="Peptidase_M74"/>
    <property type="match status" value="1"/>
</dbReference>
<evidence type="ECO:0000313" key="11">
    <source>
        <dbReference type="EMBL" id="PRP99909.1"/>
    </source>
</evidence>
<accession>A0A2S9Y483</accession>
<feature type="domain" description="LysM" evidence="10">
    <location>
        <begin position="83"/>
        <end position="126"/>
    </location>
</feature>
<reference evidence="11 12" key="1">
    <citation type="submission" date="2018-03" db="EMBL/GenBank/DDBJ databases">
        <title>Draft Genome Sequences of the Obligatory Marine Myxobacteria Enhygromyxa salina SWB007.</title>
        <authorList>
            <person name="Poehlein A."/>
            <person name="Moghaddam J.A."/>
            <person name="Harms H."/>
            <person name="Alanjari M."/>
            <person name="Koenig G.M."/>
            <person name="Daniel R."/>
            <person name="Schaeberle T.F."/>
        </authorList>
    </citation>
    <scope>NUCLEOTIDE SEQUENCE [LARGE SCALE GENOMIC DNA]</scope>
    <source>
        <strain evidence="11 12">SWB007</strain>
    </source>
</reference>
<organism evidence="11 12">
    <name type="scientific">Enhygromyxa salina</name>
    <dbReference type="NCBI Taxonomy" id="215803"/>
    <lineage>
        <taxon>Bacteria</taxon>
        <taxon>Pseudomonadati</taxon>
        <taxon>Myxococcota</taxon>
        <taxon>Polyangia</taxon>
        <taxon>Nannocystales</taxon>
        <taxon>Nannocystaceae</taxon>
        <taxon>Enhygromyxa</taxon>
    </lineage>
</organism>
<evidence type="ECO:0000256" key="4">
    <source>
        <dbReference type="ARBA" id="ARBA00022764"/>
    </source>
</evidence>
<dbReference type="EMBL" id="PVNL01000119">
    <property type="protein sequence ID" value="PRP99909.1"/>
    <property type="molecule type" value="Genomic_DNA"/>
</dbReference>
<keyword evidence="2" id="KW-0479">Metal-binding</keyword>
<evidence type="ECO:0000256" key="8">
    <source>
        <dbReference type="SAM" id="MobiDB-lite"/>
    </source>
</evidence>
<dbReference type="SUPFAM" id="SSF54106">
    <property type="entry name" value="LysM domain"/>
    <property type="match status" value="2"/>
</dbReference>
<feature type="signal peptide" evidence="9">
    <location>
        <begin position="1"/>
        <end position="27"/>
    </location>
</feature>
<evidence type="ECO:0000313" key="12">
    <source>
        <dbReference type="Proteomes" id="UP000238823"/>
    </source>
</evidence>
<dbReference type="SMART" id="SM00257">
    <property type="entry name" value="LysM"/>
    <property type="match status" value="2"/>
</dbReference>
<name>A0A2S9Y483_9BACT</name>
<dbReference type="GO" id="GO:0006508">
    <property type="term" value="P:proteolysis"/>
    <property type="evidence" value="ECO:0007669"/>
    <property type="project" value="UniProtKB-KW"/>
</dbReference>
<evidence type="ECO:0000256" key="5">
    <source>
        <dbReference type="ARBA" id="ARBA00022801"/>
    </source>
</evidence>
<keyword evidence="5 11" id="KW-0378">Hydrolase</keyword>
<evidence type="ECO:0000256" key="3">
    <source>
        <dbReference type="ARBA" id="ARBA00022729"/>
    </source>
</evidence>
<dbReference type="InterPro" id="IPR018392">
    <property type="entry name" value="LysM"/>
</dbReference>
<dbReference type="OrthoDB" id="1467367at2"/>
<dbReference type="GO" id="GO:0004252">
    <property type="term" value="F:serine-type endopeptidase activity"/>
    <property type="evidence" value="ECO:0007669"/>
    <property type="project" value="InterPro"/>
</dbReference>
<feature type="chain" id="PRO_5015585720" evidence="9">
    <location>
        <begin position="28"/>
        <end position="336"/>
    </location>
</feature>
<keyword evidence="7" id="KW-0482">Metalloprotease</keyword>
<dbReference type="AlphaFoldDB" id="A0A2S9Y483"/>
<proteinExistence type="predicted"/>
<dbReference type="GO" id="GO:0046872">
    <property type="term" value="F:metal ion binding"/>
    <property type="evidence" value="ECO:0007669"/>
    <property type="project" value="UniProtKB-KW"/>
</dbReference>
<evidence type="ECO:0000256" key="1">
    <source>
        <dbReference type="ARBA" id="ARBA00022670"/>
    </source>
</evidence>